<evidence type="ECO:0000313" key="3">
    <source>
        <dbReference type="EMBL" id="KAJ1966916.1"/>
    </source>
</evidence>
<dbReference type="GO" id="GO:0006313">
    <property type="term" value="P:DNA transposition"/>
    <property type="evidence" value="ECO:0007669"/>
    <property type="project" value="InterPro"/>
</dbReference>
<dbReference type="GO" id="GO:0003677">
    <property type="term" value="F:DNA binding"/>
    <property type="evidence" value="ECO:0007669"/>
    <property type="project" value="InterPro"/>
</dbReference>
<proteinExistence type="predicted"/>
<comment type="caution">
    <text evidence="3">The sequence shown here is derived from an EMBL/GenBank/DDBJ whole genome shotgun (WGS) entry which is preliminary data.</text>
</comment>
<sequence>MRPITETKKHEIIELLNDGHNKETAVEVQSSLEEELGVKASESTVRRALKEGRLRATKKRKKP</sequence>
<evidence type="ECO:0000259" key="2">
    <source>
        <dbReference type="Pfam" id="PF01498"/>
    </source>
</evidence>
<dbReference type="AlphaFoldDB" id="A0A9W8AQW0"/>
<organism evidence="3 4">
    <name type="scientific">Dispira parvispora</name>
    <dbReference type="NCBI Taxonomy" id="1520584"/>
    <lineage>
        <taxon>Eukaryota</taxon>
        <taxon>Fungi</taxon>
        <taxon>Fungi incertae sedis</taxon>
        <taxon>Zoopagomycota</taxon>
        <taxon>Kickxellomycotina</taxon>
        <taxon>Dimargaritomycetes</taxon>
        <taxon>Dimargaritales</taxon>
        <taxon>Dimargaritaceae</taxon>
        <taxon>Dispira</taxon>
    </lineage>
</organism>
<dbReference type="EMBL" id="JANBPY010000427">
    <property type="protein sequence ID" value="KAJ1966916.1"/>
    <property type="molecule type" value="Genomic_DNA"/>
</dbReference>
<dbReference type="GO" id="GO:0015074">
    <property type="term" value="P:DNA integration"/>
    <property type="evidence" value="ECO:0007669"/>
    <property type="project" value="InterPro"/>
</dbReference>
<dbReference type="Pfam" id="PF01498">
    <property type="entry name" value="HTH_Tnp_Tc3_2"/>
    <property type="match status" value="1"/>
</dbReference>
<dbReference type="Proteomes" id="UP001150925">
    <property type="component" value="Unassembled WGS sequence"/>
</dbReference>
<gene>
    <name evidence="3" type="ORF">IWQ62_002170</name>
</gene>
<dbReference type="InterPro" id="IPR002492">
    <property type="entry name" value="Transposase_Tc1-like"/>
</dbReference>
<name>A0A9W8AQW0_9FUNG</name>
<evidence type="ECO:0000256" key="1">
    <source>
        <dbReference type="SAM" id="MobiDB-lite"/>
    </source>
</evidence>
<feature type="compositionally biased region" description="Basic and acidic residues" evidence="1">
    <location>
        <begin position="44"/>
        <end position="54"/>
    </location>
</feature>
<evidence type="ECO:0000313" key="4">
    <source>
        <dbReference type="Proteomes" id="UP001150925"/>
    </source>
</evidence>
<feature type="domain" description="Transposase Tc1-like" evidence="2">
    <location>
        <begin position="23"/>
        <end position="63"/>
    </location>
</feature>
<protein>
    <recommendedName>
        <fullName evidence="2">Transposase Tc1-like domain-containing protein</fullName>
    </recommendedName>
</protein>
<reference evidence="3" key="1">
    <citation type="submission" date="2022-07" db="EMBL/GenBank/DDBJ databases">
        <title>Phylogenomic reconstructions and comparative analyses of Kickxellomycotina fungi.</title>
        <authorList>
            <person name="Reynolds N.K."/>
            <person name="Stajich J.E."/>
            <person name="Barry K."/>
            <person name="Grigoriev I.V."/>
            <person name="Crous P."/>
            <person name="Smith M.E."/>
        </authorList>
    </citation>
    <scope>NUCLEOTIDE SEQUENCE</scope>
    <source>
        <strain evidence="3">RSA 1196</strain>
    </source>
</reference>
<keyword evidence="4" id="KW-1185">Reference proteome</keyword>
<feature type="region of interest" description="Disordered" evidence="1">
    <location>
        <begin position="43"/>
        <end position="63"/>
    </location>
</feature>
<accession>A0A9W8AQW0</accession>